<reference evidence="1" key="1">
    <citation type="submission" date="2021-01" db="EMBL/GenBank/DDBJ databases">
        <authorList>
            <consortium name="Genoscope - CEA"/>
            <person name="William W."/>
        </authorList>
    </citation>
    <scope>NUCLEOTIDE SEQUENCE</scope>
</reference>
<dbReference type="AlphaFoldDB" id="A0A8S1N2N0"/>
<keyword evidence="2" id="KW-1185">Reference proteome</keyword>
<gene>
    <name evidence="1" type="ORF">PSON_ATCC_30995.1.T0510228</name>
</gene>
<proteinExistence type="predicted"/>
<organism evidence="1 2">
    <name type="scientific">Paramecium sonneborni</name>
    <dbReference type="NCBI Taxonomy" id="65129"/>
    <lineage>
        <taxon>Eukaryota</taxon>
        <taxon>Sar</taxon>
        <taxon>Alveolata</taxon>
        <taxon>Ciliophora</taxon>
        <taxon>Intramacronucleata</taxon>
        <taxon>Oligohymenophorea</taxon>
        <taxon>Peniculida</taxon>
        <taxon>Parameciidae</taxon>
        <taxon>Paramecium</taxon>
    </lineage>
</organism>
<evidence type="ECO:0000313" key="2">
    <source>
        <dbReference type="Proteomes" id="UP000692954"/>
    </source>
</evidence>
<name>A0A8S1N2N0_9CILI</name>
<protein>
    <submittedName>
        <fullName evidence="1">Uncharacterized protein</fullName>
    </submittedName>
</protein>
<comment type="caution">
    <text evidence="1">The sequence shown here is derived from an EMBL/GenBank/DDBJ whole genome shotgun (WGS) entry which is preliminary data.</text>
</comment>
<dbReference type="Proteomes" id="UP000692954">
    <property type="component" value="Unassembled WGS sequence"/>
</dbReference>
<dbReference type="OrthoDB" id="291413at2759"/>
<dbReference type="EMBL" id="CAJJDN010000051">
    <property type="protein sequence ID" value="CAD8087527.1"/>
    <property type="molecule type" value="Genomic_DNA"/>
</dbReference>
<sequence>MGCSINKNKMTNSTTFTNKTNDNFEQYLKSVGSIVESQEIRKAKLSYQIQKNPIILRRQNKSKQKLDEIDQEKLFVN</sequence>
<evidence type="ECO:0000313" key="1">
    <source>
        <dbReference type="EMBL" id="CAD8087527.1"/>
    </source>
</evidence>
<accession>A0A8S1N2N0</accession>